<dbReference type="EMBL" id="RCZC01000001">
    <property type="protein sequence ID" value="TPG56036.1"/>
    <property type="molecule type" value="Genomic_DNA"/>
</dbReference>
<dbReference type="OrthoDB" id="119964at2"/>
<keyword evidence="1" id="KW-1133">Transmembrane helix</keyword>
<feature type="transmembrane region" description="Helical" evidence="1">
    <location>
        <begin position="111"/>
        <end position="131"/>
    </location>
</feature>
<reference evidence="2 3" key="1">
    <citation type="journal article" date="2019" name="Environ. Microbiol.">
        <title>Species interactions and distinct microbial communities in high Arctic permafrost affected cryosols are associated with the CH4 and CO2 gas fluxes.</title>
        <authorList>
            <person name="Altshuler I."/>
            <person name="Hamel J."/>
            <person name="Turney S."/>
            <person name="Magnuson E."/>
            <person name="Levesque R."/>
            <person name="Greer C."/>
            <person name="Whyte L.G."/>
        </authorList>
    </citation>
    <scope>NUCLEOTIDE SEQUENCE [LARGE SCALE GENOMIC DNA]</scope>
    <source>
        <strain evidence="2 3">E6.1</strain>
    </source>
</reference>
<evidence type="ECO:0000313" key="2">
    <source>
        <dbReference type="EMBL" id="TPG56036.1"/>
    </source>
</evidence>
<evidence type="ECO:0000313" key="3">
    <source>
        <dbReference type="Proteomes" id="UP000319931"/>
    </source>
</evidence>
<comment type="caution">
    <text evidence="2">The sequence shown here is derived from an EMBL/GenBank/DDBJ whole genome shotgun (WGS) entry which is preliminary data.</text>
</comment>
<dbReference type="Proteomes" id="UP000319931">
    <property type="component" value="Unassembled WGS sequence"/>
</dbReference>
<proteinExistence type="predicted"/>
<keyword evidence="3" id="KW-1185">Reference proteome</keyword>
<evidence type="ECO:0000256" key="1">
    <source>
        <dbReference type="SAM" id="Phobius"/>
    </source>
</evidence>
<protein>
    <submittedName>
        <fullName evidence="2">Uncharacterized protein</fullName>
    </submittedName>
</protein>
<feature type="transmembrane region" description="Helical" evidence="1">
    <location>
        <begin position="79"/>
        <end position="99"/>
    </location>
</feature>
<dbReference type="RefSeq" id="WP_140846593.1">
    <property type="nucleotide sequence ID" value="NZ_RCZC01000001.1"/>
</dbReference>
<keyword evidence="1" id="KW-0812">Transmembrane</keyword>
<organism evidence="2 3">
    <name type="scientific">Sphingomonas glacialis</name>
    <dbReference type="NCBI Taxonomy" id="658225"/>
    <lineage>
        <taxon>Bacteria</taxon>
        <taxon>Pseudomonadati</taxon>
        <taxon>Pseudomonadota</taxon>
        <taxon>Alphaproteobacteria</taxon>
        <taxon>Sphingomonadales</taxon>
        <taxon>Sphingomonadaceae</taxon>
        <taxon>Sphingomonas</taxon>
    </lineage>
</organism>
<keyword evidence="1" id="KW-0472">Membrane</keyword>
<accession>A0A502G494</accession>
<feature type="transmembrane region" description="Helical" evidence="1">
    <location>
        <begin position="43"/>
        <end position="67"/>
    </location>
</feature>
<feature type="transmembrane region" description="Helical" evidence="1">
    <location>
        <begin position="12"/>
        <end position="37"/>
    </location>
</feature>
<sequence length="139" mass="15596">MSRRIDPADRAYLRRFVPAMALYVVLVWVSPFLIRALHADGPLLWLIALLPAFPLSAVFWIIGRYLIDLRDEYRRMLEVRKALVATGFAMTLATGWGFLEVYAHTPHIPLFFVPIAWFAGLGLGSAVNAVIERRGGDAA</sequence>
<name>A0A502G494_9SPHN</name>
<dbReference type="AlphaFoldDB" id="A0A502G494"/>
<gene>
    <name evidence="2" type="ORF">EAH76_00185</name>
</gene>